<keyword evidence="6" id="KW-0145">Chemotaxis</keyword>
<feature type="coiled-coil region" evidence="11">
    <location>
        <begin position="18"/>
        <end position="52"/>
    </location>
</feature>
<dbReference type="EMBL" id="BMZI01000001">
    <property type="protein sequence ID" value="GHB08675.1"/>
    <property type="molecule type" value="Genomic_DNA"/>
</dbReference>
<dbReference type="PIRSF" id="PIRSF019404">
    <property type="entry name" value="FliJ"/>
    <property type="match status" value="1"/>
</dbReference>
<reference evidence="14" key="1">
    <citation type="journal article" date="2019" name="Int. J. Syst. Evol. Microbiol.">
        <title>The Global Catalogue of Microorganisms (GCM) 10K type strain sequencing project: providing services to taxonomists for standard genome sequencing and annotation.</title>
        <authorList>
            <consortium name="The Broad Institute Genomics Platform"/>
            <consortium name="The Broad Institute Genome Sequencing Center for Infectious Disease"/>
            <person name="Wu L."/>
            <person name="Ma J."/>
        </authorList>
    </citation>
    <scope>NUCLEOTIDE SEQUENCE [LARGE SCALE GENOMIC DNA]</scope>
    <source>
        <strain evidence="14">KCTC 32998</strain>
    </source>
</reference>
<dbReference type="InterPro" id="IPR012823">
    <property type="entry name" value="Flagell_FliJ"/>
</dbReference>
<feature type="region of interest" description="Disordered" evidence="12">
    <location>
        <begin position="122"/>
        <end position="151"/>
    </location>
</feature>
<evidence type="ECO:0000256" key="12">
    <source>
        <dbReference type="SAM" id="MobiDB-lite"/>
    </source>
</evidence>
<evidence type="ECO:0000313" key="13">
    <source>
        <dbReference type="EMBL" id="GHB08675.1"/>
    </source>
</evidence>
<keyword evidence="7" id="KW-1005">Bacterial flagellum biogenesis</keyword>
<keyword evidence="9" id="KW-0472">Membrane</keyword>
<name>A0ABQ3DV15_9GAMM</name>
<keyword evidence="10" id="KW-1006">Bacterial flagellum protein export</keyword>
<keyword evidence="11" id="KW-0175">Coiled coil</keyword>
<dbReference type="PANTHER" id="PTHR38786">
    <property type="entry name" value="FLAGELLAR FLIJ PROTEIN"/>
    <property type="match status" value="1"/>
</dbReference>
<evidence type="ECO:0000256" key="6">
    <source>
        <dbReference type="ARBA" id="ARBA00022500"/>
    </source>
</evidence>
<dbReference type="Proteomes" id="UP000646745">
    <property type="component" value="Unassembled WGS sequence"/>
</dbReference>
<keyword evidence="4" id="KW-0813">Transport</keyword>
<protein>
    <recommendedName>
        <fullName evidence="3">Flagellar FliJ protein</fullName>
    </recommendedName>
</protein>
<accession>A0ABQ3DV15</accession>
<keyword evidence="14" id="KW-1185">Reference proteome</keyword>
<evidence type="ECO:0000256" key="11">
    <source>
        <dbReference type="SAM" id="Coils"/>
    </source>
</evidence>
<gene>
    <name evidence="13" type="ORF">GCM10009038_02720</name>
</gene>
<comment type="subcellular location">
    <subcellularLocation>
        <location evidence="1">Cell membrane</location>
        <topology evidence="1">Peripheral membrane protein</topology>
        <orientation evidence="1">Cytoplasmic side</orientation>
    </subcellularLocation>
</comment>
<dbReference type="PANTHER" id="PTHR38786:SF1">
    <property type="entry name" value="FLAGELLAR FLIJ PROTEIN"/>
    <property type="match status" value="1"/>
</dbReference>
<dbReference type="PRINTS" id="PR01004">
    <property type="entry name" value="FLGFLIJ"/>
</dbReference>
<organism evidence="13 14">
    <name type="scientific">Salinicola rhizosphaerae</name>
    <dbReference type="NCBI Taxonomy" id="1443141"/>
    <lineage>
        <taxon>Bacteria</taxon>
        <taxon>Pseudomonadati</taxon>
        <taxon>Pseudomonadota</taxon>
        <taxon>Gammaproteobacteria</taxon>
        <taxon>Oceanospirillales</taxon>
        <taxon>Halomonadaceae</taxon>
        <taxon>Salinicola</taxon>
    </lineage>
</organism>
<feature type="compositionally biased region" description="Basic and acidic residues" evidence="12">
    <location>
        <begin position="122"/>
        <end position="135"/>
    </location>
</feature>
<dbReference type="InterPro" id="IPR052570">
    <property type="entry name" value="FliJ"/>
</dbReference>
<evidence type="ECO:0000256" key="8">
    <source>
        <dbReference type="ARBA" id="ARBA00022927"/>
    </source>
</evidence>
<evidence type="ECO:0000256" key="4">
    <source>
        <dbReference type="ARBA" id="ARBA00022448"/>
    </source>
</evidence>
<evidence type="ECO:0000256" key="5">
    <source>
        <dbReference type="ARBA" id="ARBA00022475"/>
    </source>
</evidence>
<dbReference type="InterPro" id="IPR018006">
    <property type="entry name" value="Flag_FliJ_proteobac"/>
</dbReference>
<evidence type="ECO:0000256" key="10">
    <source>
        <dbReference type="ARBA" id="ARBA00023225"/>
    </source>
</evidence>
<dbReference type="Pfam" id="PF02050">
    <property type="entry name" value="FliJ"/>
    <property type="match status" value="1"/>
</dbReference>
<comment type="caution">
    <text evidence="13">The sequence shown here is derived from an EMBL/GenBank/DDBJ whole genome shotgun (WGS) entry which is preliminary data.</text>
</comment>
<sequence length="151" mass="17759">MGNLQAMEMLRDLAQRSSDKAVEDLGRLQRQQQDVERQLEQLMQYRDEYQRKLHATLASGVTSSQWRDYQQFLGSLEQAIAQQRLRLGDQQARVESGKRHWQGEHRRLNAYSTLHARGERELAHRAAKHEQRTSDELAAQLRRRQADSRHS</sequence>
<dbReference type="Gene3D" id="1.10.287.1700">
    <property type="match status" value="1"/>
</dbReference>
<evidence type="ECO:0000256" key="1">
    <source>
        <dbReference type="ARBA" id="ARBA00004413"/>
    </source>
</evidence>
<evidence type="ECO:0000256" key="2">
    <source>
        <dbReference type="ARBA" id="ARBA00010004"/>
    </source>
</evidence>
<dbReference type="InterPro" id="IPR053716">
    <property type="entry name" value="Flag_assembly_chemotaxis_eff"/>
</dbReference>
<keyword evidence="8" id="KW-0653">Protein transport</keyword>
<dbReference type="NCBIfam" id="TIGR02473">
    <property type="entry name" value="flagell_FliJ"/>
    <property type="match status" value="1"/>
</dbReference>
<keyword evidence="5" id="KW-1003">Cell membrane</keyword>
<evidence type="ECO:0000256" key="7">
    <source>
        <dbReference type="ARBA" id="ARBA00022795"/>
    </source>
</evidence>
<evidence type="ECO:0000256" key="3">
    <source>
        <dbReference type="ARBA" id="ARBA00020392"/>
    </source>
</evidence>
<proteinExistence type="inferred from homology"/>
<evidence type="ECO:0000313" key="14">
    <source>
        <dbReference type="Proteomes" id="UP000646745"/>
    </source>
</evidence>
<comment type="similarity">
    <text evidence="2">Belongs to the FliJ family.</text>
</comment>
<dbReference type="RefSeq" id="WP_189442793.1">
    <property type="nucleotide sequence ID" value="NZ_BMZI01000001.1"/>
</dbReference>
<evidence type="ECO:0000256" key="9">
    <source>
        <dbReference type="ARBA" id="ARBA00023136"/>
    </source>
</evidence>